<protein>
    <submittedName>
        <fullName evidence="1">Uncharacterized protein</fullName>
    </submittedName>
</protein>
<gene>
    <name evidence="1" type="ORF">K1W68_03875</name>
</gene>
<sequence>MMKVMKGLVALEFERLYNMEVTCIDTLMVTRREAAMVRLSCNHARNTLSMVAGWAAHATAVAGLAF</sequence>
<accession>A0AAW5EPF3</accession>
<dbReference type="AlphaFoldDB" id="A0AAW5EPF3"/>
<dbReference type="EMBL" id="JAIBCX010000006">
    <property type="protein sequence ID" value="MCJ8353135.1"/>
    <property type="molecule type" value="Genomic_DNA"/>
</dbReference>
<reference evidence="1" key="2">
    <citation type="submission" date="2022-03" db="EMBL/GenBank/DDBJ databases">
        <authorList>
            <person name="Ryngajllo M."/>
            <person name="Jacek P."/>
            <person name="Kubiak K."/>
        </authorList>
    </citation>
    <scope>NUCLEOTIDE SEQUENCE</scope>
    <source>
        <strain evidence="1">SI1</strain>
    </source>
</reference>
<evidence type="ECO:0000313" key="2">
    <source>
        <dbReference type="Proteomes" id="UP001202887"/>
    </source>
</evidence>
<evidence type="ECO:0000313" key="1">
    <source>
        <dbReference type="EMBL" id="MCJ8353135.1"/>
    </source>
</evidence>
<organism evidence="1 2">
    <name type="scientific">Novacetimonas hansenii</name>
    <name type="common">Komagataeibacter hansenii</name>
    <dbReference type="NCBI Taxonomy" id="436"/>
    <lineage>
        <taxon>Bacteria</taxon>
        <taxon>Pseudomonadati</taxon>
        <taxon>Pseudomonadota</taxon>
        <taxon>Alphaproteobacteria</taxon>
        <taxon>Acetobacterales</taxon>
        <taxon>Acetobacteraceae</taxon>
        <taxon>Novacetimonas</taxon>
    </lineage>
</organism>
<proteinExistence type="predicted"/>
<dbReference type="RefSeq" id="WP_247066421.1">
    <property type="nucleotide sequence ID" value="NZ_CP094848.1"/>
</dbReference>
<reference evidence="1" key="1">
    <citation type="journal article" date="2021" name="Polymers (Basel)">
        <title>Highly Stretchable Bacterial Cellulose Produced by Komagataeibacter hansenii SI1.</title>
        <authorList>
            <person name="Cielecka I."/>
            <person name="Ryngajllo M."/>
            <person name="Maniukiewicz W."/>
            <person name="Bielecki S."/>
        </authorList>
    </citation>
    <scope>NUCLEOTIDE SEQUENCE</scope>
    <source>
        <strain evidence="1">SI1</strain>
    </source>
</reference>
<name>A0AAW5EPF3_NOVHA</name>
<comment type="caution">
    <text evidence="1">The sequence shown here is derived from an EMBL/GenBank/DDBJ whole genome shotgun (WGS) entry which is preliminary data.</text>
</comment>
<dbReference type="Proteomes" id="UP001202887">
    <property type="component" value="Unassembled WGS sequence"/>
</dbReference>